<reference evidence="2" key="1">
    <citation type="submission" date="2022-11" db="EMBL/GenBank/DDBJ databases">
        <title>Isolation and characterization of PLA-degrading bacterium Massilia sp. from Antarctic soil.</title>
        <authorList>
            <person name="Sato K."/>
            <person name="Gomez-Fuentes C."/>
            <person name="Ahmad S.A."/>
            <person name="Zulkharnain A."/>
        </authorList>
    </citation>
    <scope>NUCLEOTIDE SEQUENCE</scope>
    <source>
        <strain evidence="2">N-3</strain>
    </source>
</reference>
<dbReference type="RefSeq" id="WP_281909336.1">
    <property type="nucleotide sequence ID" value="NZ_AP026966.1"/>
</dbReference>
<feature type="domain" description="N-acetyltransferase" evidence="1">
    <location>
        <begin position="2"/>
        <end position="128"/>
    </location>
</feature>
<name>A0ABN6TDM2_9BURK</name>
<dbReference type="Gene3D" id="3.40.630.30">
    <property type="match status" value="1"/>
</dbReference>
<protein>
    <recommendedName>
        <fullName evidence="1">N-acetyltransferase domain-containing protein</fullName>
    </recommendedName>
</protein>
<dbReference type="CDD" id="cd04301">
    <property type="entry name" value="NAT_SF"/>
    <property type="match status" value="1"/>
</dbReference>
<dbReference type="SUPFAM" id="SSF55729">
    <property type="entry name" value="Acyl-CoA N-acyltransferases (Nat)"/>
    <property type="match status" value="1"/>
</dbReference>
<evidence type="ECO:0000313" key="3">
    <source>
        <dbReference type="Proteomes" id="UP001163336"/>
    </source>
</evidence>
<sequence length="140" mass="15418">MIEICEASPLDVAGVVELYREAGYGAPVQPGDALIVAKAAGRVVGVVRLCSEEQVTVLRGMQVNQDFQRQGIGSRMLAACRPYLDRQQAFCLPYSHLVDFYSAARFEVVQSAELPDFLAHRLASYLAEGQQVLAMRRQLS</sequence>
<dbReference type="Proteomes" id="UP001163336">
    <property type="component" value="Chromosome"/>
</dbReference>
<evidence type="ECO:0000313" key="2">
    <source>
        <dbReference type="EMBL" id="BDT60294.1"/>
    </source>
</evidence>
<gene>
    <name evidence="2" type="ORF">MasN3_37880</name>
</gene>
<dbReference type="Pfam" id="PF13508">
    <property type="entry name" value="Acetyltransf_7"/>
    <property type="match status" value="1"/>
</dbReference>
<proteinExistence type="predicted"/>
<dbReference type="EMBL" id="AP026966">
    <property type="protein sequence ID" value="BDT60294.1"/>
    <property type="molecule type" value="Genomic_DNA"/>
</dbReference>
<evidence type="ECO:0000259" key="1">
    <source>
        <dbReference type="PROSITE" id="PS51186"/>
    </source>
</evidence>
<accession>A0ABN6TDM2</accession>
<dbReference type="PROSITE" id="PS51186">
    <property type="entry name" value="GNAT"/>
    <property type="match status" value="1"/>
</dbReference>
<dbReference type="InterPro" id="IPR016181">
    <property type="entry name" value="Acyl_CoA_acyltransferase"/>
</dbReference>
<organism evidence="2 3">
    <name type="scientific">Massilia varians</name>
    <dbReference type="NCBI Taxonomy" id="457921"/>
    <lineage>
        <taxon>Bacteria</taxon>
        <taxon>Pseudomonadati</taxon>
        <taxon>Pseudomonadota</taxon>
        <taxon>Betaproteobacteria</taxon>
        <taxon>Burkholderiales</taxon>
        <taxon>Oxalobacteraceae</taxon>
        <taxon>Telluria group</taxon>
        <taxon>Massilia</taxon>
    </lineage>
</organism>
<keyword evidence="3" id="KW-1185">Reference proteome</keyword>
<dbReference type="InterPro" id="IPR000182">
    <property type="entry name" value="GNAT_dom"/>
</dbReference>